<feature type="transmembrane region" description="Helical" evidence="7">
    <location>
        <begin position="117"/>
        <end position="138"/>
    </location>
</feature>
<dbReference type="GeneID" id="95425026"/>
<feature type="transmembrane region" description="Helical" evidence="7">
    <location>
        <begin position="46"/>
        <end position="70"/>
    </location>
</feature>
<keyword evidence="3" id="KW-1003">Cell membrane</keyword>
<proteinExistence type="inferred from homology"/>
<evidence type="ECO:0000313" key="8">
    <source>
        <dbReference type="EMBL" id="EGV34552.1"/>
    </source>
</evidence>
<dbReference type="GO" id="GO:0005886">
    <property type="term" value="C:plasma membrane"/>
    <property type="evidence" value="ECO:0007669"/>
    <property type="project" value="UniProtKB-SubCell"/>
</dbReference>
<dbReference type="PANTHER" id="PTHR30250:SF10">
    <property type="entry name" value="LIPOPOLYSACCHARIDE BIOSYNTHESIS PROTEIN WZXC"/>
    <property type="match status" value="1"/>
</dbReference>
<dbReference type="AlphaFoldDB" id="G1W8W4"/>
<feature type="transmembrane region" description="Helical" evidence="7">
    <location>
        <begin position="417"/>
        <end position="435"/>
    </location>
</feature>
<dbReference type="eggNOG" id="COG2244">
    <property type="taxonomic scope" value="Bacteria"/>
</dbReference>
<accession>G1W8W4</accession>
<gene>
    <name evidence="8" type="ORF">HMPREF9431_00265</name>
</gene>
<sequence>MENKSLKSKTTKGLLWSSIDRFSNQGVQFLFSIVLARLLVPSDYGIVAMVAIFFMLAQCFIDSGFGSALVRKQDRTEADFNTCFYFNIVVGIVCYLLLFVCAPFIADFYNQPILSPIVRVSGLNVLFNSLCIVQGAQFTFKMDFKSTAKISLSCTIISGIVGIALAYIGFGIWALVWQGIASTLLRTILYWIVAGWQPKWIFSWESFRYLFGYGSKLLASYLIGAIYENIYPLVIGKFYTPAQLGNYSRALGWAQLPSSNITGILQRVTFPVLSEMQGDEERIAINYRRLIRLSAYIIFPLMIGLAVVASPLIRIVLTEKWDGCVLYLQIICLALMWYPVHAINLNLLEVKGRSDLFLRLEIIKRAVGIVIMIITIPMGVLAMCWGMVISSLISLFLNTHYTGKLIKVGYLVQMRDLLPILCVSCVMGGVSFLVVNSVSMEWLSLLLGVVIGGVLYLTLSYIFLRDEVDYIMSIIRKK</sequence>
<protein>
    <submittedName>
        <fullName evidence="8">Uncharacterized protein</fullName>
    </submittedName>
</protein>
<dbReference type="RefSeq" id="WP_004379242.1">
    <property type="nucleotide sequence ID" value="NZ_JH114215.1"/>
</dbReference>
<comment type="subcellular location">
    <subcellularLocation>
        <location evidence="1">Cell membrane</location>
        <topology evidence="1">Multi-pass membrane protein</topology>
    </subcellularLocation>
</comment>
<comment type="caution">
    <text evidence="8">The sequence shown here is derived from an EMBL/GenBank/DDBJ whole genome shotgun (WGS) entry which is preliminary data.</text>
</comment>
<dbReference type="PANTHER" id="PTHR30250">
    <property type="entry name" value="PST FAMILY PREDICTED COLANIC ACID TRANSPORTER"/>
    <property type="match status" value="1"/>
</dbReference>
<dbReference type="PATRIC" id="fig|702438.4.peg.271"/>
<dbReference type="Pfam" id="PF13440">
    <property type="entry name" value="Polysacc_synt_3"/>
    <property type="match status" value="1"/>
</dbReference>
<evidence type="ECO:0000256" key="3">
    <source>
        <dbReference type="ARBA" id="ARBA00022475"/>
    </source>
</evidence>
<dbReference type="EMBL" id="ADGI01000014">
    <property type="protein sequence ID" value="EGV34552.1"/>
    <property type="molecule type" value="Genomic_DNA"/>
</dbReference>
<feature type="transmembrane region" description="Helical" evidence="7">
    <location>
        <begin position="442"/>
        <end position="464"/>
    </location>
</feature>
<evidence type="ECO:0000256" key="2">
    <source>
        <dbReference type="ARBA" id="ARBA00007430"/>
    </source>
</evidence>
<evidence type="ECO:0000256" key="5">
    <source>
        <dbReference type="ARBA" id="ARBA00022989"/>
    </source>
</evidence>
<evidence type="ECO:0000256" key="7">
    <source>
        <dbReference type="SAM" id="Phobius"/>
    </source>
</evidence>
<keyword evidence="9" id="KW-1185">Reference proteome</keyword>
<dbReference type="InterPro" id="IPR050833">
    <property type="entry name" value="Poly_Biosynth_Transport"/>
</dbReference>
<dbReference type="CDD" id="cd13127">
    <property type="entry name" value="MATE_tuaB_like"/>
    <property type="match status" value="1"/>
</dbReference>
<feature type="transmembrane region" description="Helical" evidence="7">
    <location>
        <begin position="293"/>
        <end position="313"/>
    </location>
</feature>
<reference evidence="8 9" key="1">
    <citation type="submission" date="2011-07" db="EMBL/GenBank/DDBJ databases">
        <title>The Genome Sequence of Prevotella oulorum F0390.</title>
        <authorList>
            <consortium name="The Broad Institute Genome Sequencing Platform"/>
            <consortium name="The Broad Institute Genome Sequencing Center for Infectious Disease"/>
            <person name="Earl A."/>
            <person name="Ward D."/>
            <person name="Feldgarden M."/>
            <person name="Gevers D."/>
            <person name="Izard J."/>
            <person name="Ganesan A."/>
            <person name="Baranova O.V."/>
            <person name="Blanton J.M."/>
            <person name="Tanner A.C."/>
            <person name="Dewhirst F.E."/>
            <person name="Young S.K."/>
            <person name="Zeng Q."/>
            <person name="Gargeya S."/>
            <person name="Fitzgerald M."/>
            <person name="Haas B."/>
            <person name="Abouelleil A."/>
            <person name="Alvarado L."/>
            <person name="Arachchi H.M."/>
            <person name="Berlin A."/>
            <person name="Brown A."/>
            <person name="Chapman S.B."/>
            <person name="Chen Z."/>
            <person name="Dunbar C."/>
            <person name="Freedman E."/>
            <person name="Gearin G."/>
            <person name="Gellesch M."/>
            <person name="Goldberg J."/>
            <person name="Griggs A."/>
            <person name="Gujja S."/>
            <person name="Heiman D."/>
            <person name="Howarth C."/>
            <person name="Larson L."/>
            <person name="Lui A."/>
            <person name="MacDonald P.J.P."/>
            <person name="Mehta T."/>
            <person name="Montmayeur A."/>
            <person name="Murphy C."/>
            <person name="Neiman D."/>
            <person name="Pearson M."/>
            <person name="Priest M."/>
            <person name="Roberts A."/>
            <person name="Saif S."/>
            <person name="Shea T."/>
            <person name="Shenoy N."/>
            <person name="Sisk P."/>
            <person name="Stolte C."/>
            <person name="Sykes S."/>
            <person name="Wortman J."/>
            <person name="Nusbaum C."/>
            <person name="Birren B."/>
        </authorList>
    </citation>
    <scope>NUCLEOTIDE SEQUENCE [LARGE SCALE GENOMIC DNA]</scope>
    <source>
        <strain evidence="8 9">F0390</strain>
    </source>
</reference>
<organism evidence="8 9">
    <name type="scientific">Segatella oulorum F0390</name>
    <dbReference type="NCBI Taxonomy" id="702438"/>
    <lineage>
        <taxon>Bacteria</taxon>
        <taxon>Pseudomonadati</taxon>
        <taxon>Bacteroidota</taxon>
        <taxon>Bacteroidia</taxon>
        <taxon>Bacteroidales</taxon>
        <taxon>Prevotellaceae</taxon>
        <taxon>Segatella</taxon>
    </lineage>
</organism>
<feature type="transmembrane region" description="Helical" evidence="7">
    <location>
        <begin position="369"/>
        <end position="397"/>
    </location>
</feature>
<keyword evidence="5 7" id="KW-1133">Transmembrane helix</keyword>
<comment type="similarity">
    <text evidence="2">Belongs to the polysaccharide synthase family.</text>
</comment>
<keyword evidence="4 7" id="KW-0812">Transmembrane</keyword>
<feature type="transmembrane region" description="Helical" evidence="7">
    <location>
        <begin position="82"/>
        <end position="105"/>
    </location>
</feature>
<dbReference type="OrthoDB" id="9770347at2"/>
<dbReference type="HOGENOM" id="CLU_026911_5_2_10"/>
<dbReference type="Proteomes" id="UP000005141">
    <property type="component" value="Unassembled WGS sequence"/>
</dbReference>
<evidence type="ECO:0000256" key="6">
    <source>
        <dbReference type="ARBA" id="ARBA00023136"/>
    </source>
</evidence>
<keyword evidence="6 7" id="KW-0472">Membrane</keyword>
<feature type="transmembrane region" description="Helical" evidence="7">
    <location>
        <begin position="325"/>
        <end position="348"/>
    </location>
</feature>
<evidence type="ECO:0000256" key="4">
    <source>
        <dbReference type="ARBA" id="ARBA00022692"/>
    </source>
</evidence>
<evidence type="ECO:0000256" key="1">
    <source>
        <dbReference type="ARBA" id="ARBA00004651"/>
    </source>
</evidence>
<name>G1W8W4_9BACT</name>
<evidence type="ECO:0000313" key="9">
    <source>
        <dbReference type="Proteomes" id="UP000005141"/>
    </source>
</evidence>